<feature type="binding site" evidence="11">
    <location>
        <position position="137"/>
    </location>
    <ligand>
        <name>Mn(2+)</name>
        <dbReference type="ChEBI" id="CHEBI:29035"/>
        <label>1</label>
    </ligand>
</feature>
<sequence length="378" mass="41300">MGNCIRTLSERVNLITSDNLWIEGTAIQQLETTARLTGMVRVSGMPDLHPGRGYPVGAAFFSENVIYPALVGNDIGCGMALWQTDIRAGKLNLDKLERRLGSIDGPLDNSWAEDVKAFSLSRTGHEASLGTIGGGNHFAELQAIDTVHDETLVASLGLDRKTLLLLVHSGSRGYGESVLRRHVEVFGHAGLDPKSPEGLEYLALHDQGLRYAEANRQLIARRLLANLRAKGCQVLDINHNLVSSATLDGVQGWLHRKGATPADVGPVIIPGSRGSYSWLVKPIPSAISLFSLAHGAGRKWLRTECRDRLSNRFSFDQLKRTSLGSRVICEDKALMYEEAPEAYKDIDSIIETLQGASLVTVIARLKPVLTYKRRGCCP</sequence>
<feature type="binding site" evidence="10">
    <location>
        <begin position="294"/>
        <end position="297"/>
    </location>
    <ligand>
        <name>GMP</name>
        <dbReference type="ChEBI" id="CHEBI:58115"/>
    </ligand>
</feature>
<gene>
    <name evidence="13" type="primary">rtcB1</name>
    <name evidence="12" type="ORF">IRZ65_22125</name>
    <name evidence="13" type="ORF">NCTC11842_05693</name>
</gene>
<dbReference type="GO" id="GO:0170057">
    <property type="term" value="F:RNA ligase (GTP) activity"/>
    <property type="evidence" value="ECO:0007669"/>
    <property type="project" value="UniProtKB-EC"/>
</dbReference>
<feature type="active site" description="GMP-histidine intermediate" evidence="9">
    <location>
        <position position="294"/>
    </location>
</feature>
<keyword evidence="7 11" id="KW-0464">Manganese</keyword>
<evidence type="ECO:0000256" key="2">
    <source>
        <dbReference type="ARBA" id="ARBA00022598"/>
    </source>
</evidence>
<comment type="cofactor">
    <cofactor evidence="11">
        <name>Mn(2+)</name>
        <dbReference type="ChEBI" id="CHEBI:29035"/>
    </cofactor>
    <text evidence="11">Binds 2 manganese ions per subunit.</text>
</comment>
<keyword evidence="2 13" id="KW-0436">Ligase</keyword>
<evidence type="ECO:0000313" key="15">
    <source>
        <dbReference type="Proteomes" id="UP000626180"/>
    </source>
</evidence>
<evidence type="ECO:0000313" key="13">
    <source>
        <dbReference type="EMBL" id="SPZ16659.1"/>
    </source>
</evidence>
<name>A0A2X2F7H5_PSELU</name>
<evidence type="ECO:0000256" key="1">
    <source>
        <dbReference type="ARBA" id="ARBA00012726"/>
    </source>
</evidence>
<reference evidence="12 15" key="2">
    <citation type="submission" date="2020-10" db="EMBL/GenBank/DDBJ databases">
        <title>Genome sequences of Pseudomonas isolates.</title>
        <authorList>
            <person name="Wessels L."/>
            <person name="Reich F."/>
            <person name="Hammerl J."/>
        </authorList>
    </citation>
    <scope>NUCLEOTIDE SEQUENCE [LARGE SCALE GENOMIC DNA]</scope>
    <source>
        <strain evidence="12 15">20-MO00624-0</strain>
    </source>
</reference>
<dbReference type="InterPro" id="IPR036025">
    <property type="entry name" value="RtcB-like_sf"/>
</dbReference>
<evidence type="ECO:0000256" key="6">
    <source>
        <dbReference type="ARBA" id="ARBA00023134"/>
    </source>
</evidence>
<dbReference type="GO" id="GO:0042245">
    <property type="term" value="P:RNA repair"/>
    <property type="evidence" value="ECO:0007669"/>
    <property type="project" value="UniProtKB-KW"/>
</dbReference>
<keyword evidence="6 10" id="KW-0342">GTP-binding</keyword>
<dbReference type="EC" id="6.5.1.8" evidence="1"/>
<dbReference type="EMBL" id="JADMCD010000016">
    <property type="protein sequence ID" value="MBF8643365.1"/>
    <property type="molecule type" value="Genomic_DNA"/>
</dbReference>
<feature type="binding site" evidence="10">
    <location>
        <begin position="136"/>
        <end position="140"/>
    </location>
    <ligand>
        <name>GMP</name>
        <dbReference type="ChEBI" id="CHEBI:58115"/>
    </ligand>
</feature>
<organism evidence="13 14">
    <name type="scientific">Pseudomonas luteola</name>
    <dbReference type="NCBI Taxonomy" id="47886"/>
    <lineage>
        <taxon>Bacteria</taxon>
        <taxon>Pseudomonadati</taxon>
        <taxon>Pseudomonadota</taxon>
        <taxon>Gammaproteobacteria</taxon>
        <taxon>Pseudomonadales</taxon>
        <taxon>Pseudomonadaceae</taxon>
        <taxon>Pseudomonas</taxon>
    </lineage>
</organism>
<keyword evidence="15" id="KW-1185">Reference proteome</keyword>
<evidence type="ECO:0000313" key="14">
    <source>
        <dbReference type="Proteomes" id="UP000250443"/>
    </source>
</evidence>
<evidence type="ECO:0000256" key="5">
    <source>
        <dbReference type="ARBA" id="ARBA00022800"/>
    </source>
</evidence>
<evidence type="ECO:0000256" key="9">
    <source>
        <dbReference type="PIRSR" id="PIRSR601233-1"/>
    </source>
</evidence>
<protein>
    <recommendedName>
        <fullName evidence="1">3'-phosphate/5'-hydroxy nucleic acid ligase</fullName>
        <ecNumber evidence="1">6.5.1.8</ecNumber>
    </recommendedName>
</protein>
<keyword evidence="5" id="KW-0692">RNA repair</keyword>
<reference evidence="13 14" key="1">
    <citation type="submission" date="2018-06" db="EMBL/GenBank/DDBJ databases">
        <authorList>
            <consortium name="Pathogen Informatics"/>
            <person name="Doyle S."/>
        </authorList>
    </citation>
    <scope>NUCLEOTIDE SEQUENCE [LARGE SCALE GENOMIC DNA]</scope>
    <source>
        <strain evidence="13 14">NCTC11842</strain>
    </source>
</reference>
<accession>A0A2X2F7H5</accession>
<comment type="catalytic activity">
    <reaction evidence="8">
        <text>a 3'-end 3'-phospho-ribonucleotide-RNA + a 5'-end dephospho-ribonucleoside-RNA + GTP = a ribonucleotidyl-ribonucleotide-RNA + GMP + diphosphate</text>
        <dbReference type="Rhea" id="RHEA:68076"/>
        <dbReference type="Rhea" id="RHEA-COMP:10463"/>
        <dbReference type="Rhea" id="RHEA-COMP:13936"/>
        <dbReference type="Rhea" id="RHEA-COMP:17355"/>
        <dbReference type="ChEBI" id="CHEBI:33019"/>
        <dbReference type="ChEBI" id="CHEBI:37565"/>
        <dbReference type="ChEBI" id="CHEBI:58115"/>
        <dbReference type="ChEBI" id="CHEBI:83062"/>
        <dbReference type="ChEBI" id="CHEBI:138284"/>
        <dbReference type="ChEBI" id="CHEBI:173118"/>
        <dbReference type="EC" id="6.5.1.8"/>
    </reaction>
</comment>
<proteinExistence type="predicted"/>
<dbReference type="InterPro" id="IPR017510">
    <property type="entry name" value="RtcB2"/>
</dbReference>
<dbReference type="GO" id="GO:0005525">
    <property type="term" value="F:GTP binding"/>
    <property type="evidence" value="ECO:0007669"/>
    <property type="project" value="UniProtKB-KW"/>
</dbReference>
<evidence type="ECO:0000256" key="7">
    <source>
        <dbReference type="ARBA" id="ARBA00023211"/>
    </source>
</evidence>
<evidence type="ECO:0000313" key="12">
    <source>
        <dbReference type="EMBL" id="MBF8643365.1"/>
    </source>
</evidence>
<evidence type="ECO:0000256" key="10">
    <source>
        <dbReference type="PIRSR" id="PIRSR601233-2"/>
    </source>
</evidence>
<dbReference type="SUPFAM" id="SSF103365">
    <property type="entry name" value="Hypothetical protein PH1602"/>
    <property type="match status" value="1"/>
</dbReference>
<dbReference type="Pfam" id="PF01139">
    <property type="entry name" value="RtcB"/>
    <property type="match status" value="2"/>
</dbReference>
<dbReference type="PANTHER" id="PTHR11118:SF1">
    <property type="entry name" value="RNA-SPLICING LIGASE RTCB HOMOLOG"/>
    <property type="match status" value="1"/>
</dbReference>
<evidence type="ECO:0000256" key="8">
    <source>
        <dbReference type="ARBA" id="ARBA00047746"/>
    </source>
</evidence>
<dbReference type="AlphaFoldDB" id="A0A2X2F7H5"/>
<feature type="binding site" evidence="10">
    <location>
        <position position="277"/>
    </location>
    <ligand>
        <name>GMP</name>
        <dbReference type="ChEBI" id="CHEBI:58115"/>
    </ligand>
</feature>
<dbReference type="GO" id="GO:0006396">
    <property type="term" value="P:RNA processing"/>
    <property type="evidence" value="ECO:0007669"/>
    <property type="project" value="InterPro"/>
</dbReference>
<dbReference type="Gene3D" id="3.90.1860.10">
    <property type="entry name" value="tRNA-splicing ligase RtcB"/>
    <property type="match status" value="1"/>
</dbReference>
<dbReference type="Proteomes" id="UP000250443">
    <property type="component" value="Unassembled WGS sequence"/>
</dbReference>
<evidence type="ECO:0000256" key="4">
    <source>
        <dbReference type="ARBA" id="ARBA00022741"/>
    </source>
</evidence>
<evidence type="ECO:0000256" key="11">
    <source>
        <dbReference type="PIRSR" id="PIRSR601233-3"/>
    </source>
</evidence>
<dbReference type="NCBIfam" id="TIGR03073">
    <property type="entry name" value="release_rtcB"/>
    <property type="match status" value="1"/>
</dbReference>
<dbReference type="Proteomes" id="UP000626180">
    <property type="component" value="Unassembled WGS sequence"/>
</dbReference>
<dbReference type="GO" id="GO:0046872">
    <property type="term" value="F:metal ion binding"/>
    <property type="evidence" value="ECO:0007669"/>
    <property type="project" value="UniProtKB-KW"/>
</dbReference>
<dbReference type="EMBL" id="UAUF01000015">
    <property type="protein sequence ID" value="SPZ16659.1"/>
    <property type="molecule type" value="Genomic_DNA"/>
</dbReference>
<feature type="binding site" evidence="11">
    <location>
        <position position="74"/>
    </location>
    <ligand>
        <name>Mn(2+)</name>
        <dbReference type="ChEBI" id="CHEBI:29035"/>
        <label>1</label>
    </ligand>
</feature>
<feature type="binding site" evidence="11">
    <location>
        <position position="239"/>
    </location>
    <ligand>
        <name>Mn(2+)</name>
        <dbReference type="ChEBI" id="CHEBI:29035"/>
        <label>2</label>
    </ligand>
</feature>
<dbReference type="NCBIfam" id="NF007153">
    <property type="entry name" value="PRK09588.1"/>
    <property type="match status" value="1"/>
</dbReference>
<dbReference type="GO" id="GO:0003972">
    <property type="term" value="F:RNA ligase (ATP) activity"/>
    <property type="evidence" value="ECO:0007669"/>
    <property type="project" value="TreeGrafter"/>
</dbReference>
<evidence type="ECO:0000256" key="3">
    <source>
        <dbReference type="ARBA" id="ARBA00022723"/>
    </source>
</evidence>
<feature type="binding site" evidence="11">
    <location>
        <position position="168"/>
    </location>
    <ligand>
        <name>Mn(2+)</name>
        <dbReference type="ChEBI" id="CHEBI:29035"/>
        <label>2</label>
    </ligand>
</feature>
<dbReference type="InterPro" id="IPR001233">
    <property type="entry name" value="RtcB"/>
</dbReference>
<dbReference type="PANTHER" id="PTHR11118">
    <property type="entry name" value="RNA-SPLICING LIGASE RTCB HOMOLOG"/>
    <property type="match status" value="1"/>
</dbReference>
<keyword evidence="4 10" id="KW-0547">Nucleotide-binding</keyword>
<keyword evidence="3 11" id="KW-0479">Metal-binding</keyword>
<feature type="binding site" evidence="10">
    <location>
        <begin position="239"/>
        <end position="240"/>
    </location>
    <ligand>
        <name>GMP</name>
        <dbReference type="ChEBI" id="CHEBI:58115"/>
    </ligand>
</feature>
<dbReference type="RefSeq" id="WP_010798735.1">
    <property type="nucleotide sequence ID" value="NZ_FQYS01000015.1"/>
</dbReference>